<dbReference type="PaxDb" id="2903-EOD06245"/>
<feature type="chain" id="PRO_5044208542" evidence="1">
    <location>
        <begin position="19"/>
        <end position="168"/>
    </location>
</feature>
<feature type="signal peptide" evidence="1">
    <location>
        <begin position="1"/>
        <end position="18"/>
    </location>
</feature>
<dbReference type="EnsemblProtists" id="EOD06245">
    <property type="protein sequence ID" value="EOD06245"/>
    <property type="gene ID" value="EMIHUDRAFT_249978"/>
</dbReference>
<reference evidence="2" key="2">
    <citation type="submission" date="2024-10" db="UniProtKB">
        <authorList>
            <consortium name="EnsemblProtists"/>
        </authorList>
    </citation>
    <scope>IDENTIFICATION</scope>
</reference>
<dbReference type="Proteomes" id="UP000013827">
    <property type="component" value="Unassembled WGS sequence"/>
</dbReference>
<evidence type="ECO:0000313" key="3">
    <source>
        <dbReference type="Proteomes" id="UP000013827"/>
    </source>
</evidence>
<keyword evidence="1" id="KW-0732">Signal</keyword>
<evidence type="ECO:0000256" key="1">
    <source>
        <dbReference type="SAM" id="SignalP"/>
    </source>
</evidence>
<keyword evidence="3" id="KW-1185">Reference proteome</keyword>
<organism evidence="2 3">
    <name type="scientific">Emiliania huxleyi (strain CCMP1516)</name>
    <dbReference type="NCBI Taxonomy" id="280463"/>
    <lineage>
        <taxon>Eukaryota</taxon>
        <taxon>Haptista</taxon>
        <taxon>Haptophyta</taxon>
        <taxon>Prymnesiophyceae</taxon>
        <taxon>Isochrysidales</taxon>
        <taxon>Noelaerhabdaceae</taxon>
        <taxon>Emiliania</taxon>
    </lineage>
</organism>
<protein>
    <submittedName>
        <fullName evidence="2">Uncharacterized protein</fullName>
    </submittedName>
</protein>
<dbReference type="KEGG" id="ehx:EMIHUDRAFT_249978"/>
<accession>A0A0D3I4R0</accession>
<evidence type="ECO:0000313" key="2">
    <source>
        <dbReference type="EnsemblProtists" id="EOD06245"/>
    </source>
</evidence>
<dbReference type="AlphaFoldDB" id="A0A0D3I4R0"/>
<dbReference type="PANTHER" id="PTHR36018">
    <property type="entry name" value="OS09G0481800 PROTEIN"/>
    <property type="match status" value="1"/>
</dbReference>
<dbReference type="eggNOG" id="ENOG502S115">
    <property type="taxonomic scope" value="Eukaryota"/>
</dbReference>
<dbReference type="RefSeq" id="XP_005758674.1">
    <property type="nucleotide sequence ID" value="XM_005758617.1"/>
</dbReference>
<dbReference type="InterPro" id="IPR034904">
    <property type="entry name" value="FSCA_dom_sf"/>
</dbReference>
<dbReference type="PANTHER" id="PTHR36018:SF1">
    <property type="entry name" value="OS09G0481800 PROTEIN"/>
    <property type="match status" value="1"/>
</dbReference>
<reference evidence="3" key="1">
    <citation type="journal article" date="2013" name="Nature">
        <title>Pan genome of the phytoplankton Emiliania underpins its global distribution.</title>
        <authorList>
            <person name="Read B.A."/>
            <person name="Kegel J."/>
            <person name="Klute M.J."/>
            <person name="Kuo A."/>
            <person name="Lefebvre S.C."/>
            <person name="Maumus F."/>
            <person name="Mayer C."/>
            <person name="Miller J."/>
            <person name="Monier A."/>
            <person name="Salamov A."/>
            <person name="Young J."/>
            <person name="Aguilar M."/>
            <person name="Claverie J.M."/>
            <person name="Frickenhaus S."/>
            <person name="Gonzalez K."/>
            <person name="Herman E.K."/>
            <person name="Lin Y.C."/>
            <person name="Napier J."/>
            <person name="Ogata H."/>
            <person name="Sarno A.F."/>
            <person name="Shmutz J."/>
            <person name="Schroeder D."/>
            <person name="de Vargas C."/>
            <person name="Verret F."/>
            <person name="von Dassow P."/>
            <person name="Valentin K."/>
            <person name="Van de Peer Y."/>
            <person name="Wheeler G."/>
            <person name="Dacks J.B."/>
            <person name="Delwiche C.F."/>
            <person name="Dyhrman S.T."/>
            <person name="Glockner G."/>
            <person name="John U."/>
            <person name="Richards T."/>
            <person name="Worden A.Z."/>
            <person name="Zhang X."/>
            <person name="Grigoriev I.V."/>
            <person name="Allen A.E."/>
            <person name="Bidle K."/>
            <person name="Borodovsky M."/>
            <person name="Bowler C."/>
            <person name="Brownlee C."/>
            <person name="Cock J.M."/>
            <person name="Elias M."/>
            <person name="Gladyshev V.N."/>
            <person name="Groth M."/>
            <person name="Guda C."/>
            <person name="Hadaegh A."/>
            <person name="Iglesias-Rodriguez M.D."/>
            <person name="Jenkins J."/>
            <person name="Jones B.M."/>
            <person name="Lawson T."/>
            <person name="Leese F."/>
            <person name="Lindquist E."/>
            <person name="Lobanov A."/>
            <person name="Lomsadze A."/>
            <person name="Malik S.B."/>
            <person name="Marsh M.E."/>
            <person name="Mackinder L."/>
            <person name="Mock T."/>
            <person name="Mueller-Roeber B."/>
            <person name="Pagarete A."/>
            <person name="Parker M."/>
            <person name="Probert I."/>
            <person name="Quesneville H."/>
            <person name="Raines C."/>
            <person name="Rensing S.A."/>
            <person name="Riano-Pachon D.M."/>
            <person name="Richier S."/>
            <person name="Rokitta S."/>
            <person name="Shiraiwa Y."/>
            <person name="Soanes D.M."/>
            <person name="van der Giezen M."/>
            <person name="Wahlund T.M."/>
            <person name="Williams B."/>
            <person name="Wilson W."/>
            <person name="Wolfe G."/>
            <person name="Wurch L.L."/>
        </authorList>
    </citation>
    <scope>NUCLEOTIDE SEQUENCE</scope>
</reference>
<sequence>MLSISCILLFAVLFVGEAASFALTPSSASASWRARPASLRHRCGARTRPILLELVLTEENVQAVLDEAERDLGTMFGSNPESAAVGITGRADLVELDGPTVVIRLSGRFWHARARVLERLEAFVLERIPECIGVEIEDPSQLEDALDPATGLPVNEVPGIDLDAFGQR</sequence>
<dbReference type="Gene3D" id="3.30.300.130">
    <property type="entry name" value="Fe-S cluster assembly (FSCA)"/>
    <property type="match status" value="1"/>
</dbReference>
<dbReference type="GeneID" id="17252395"/>
<proteinExistence type="predicted"/>
<dbReference type="HOGENOM" id="CLU_1589466_0_0_1"/>
<name>A0A0D3I4R0_EMIH1</name>